<organism evidence="2 3">
    <name type="scientific">Microthlaspi erraticum</name>
    <dbReference type="NCBI Taxonomy" id="1685480"/>
    <lineage>
        <taxon>Eukaryota</taxon>
        <taxon>Viridiplantae</taxon>
        <taxon>Streptophyta</taxon>
        <taxon>Embryophyta</taxon>
        <taxon>Tracheophyta</taxon>
        <taxon>Spermatophyta</taxon>
        <taxon>Magnoliopsida</taxon>
        <taxon>eudicotyledons</taxon>
        <taxon>Gunneridae</taxon>
        <taxon>Pentapetalae</taxon>
        <taxon>rosids</taxon>
        <taxon>malvids</taxon>
        <taxon>Brassicales</taxon>
        <taxon>Brassicaceae</taxon>
        <taxon>Coluteocarpeae</taxon>
        <taxon>Microthlaspi</taxon>
    </lineage>
</organism>
<protein>
    <recommendedName>
        <fullName evidence="1">Tryptophanyl-tRNA synthetase</fullName>
    </recommendedName>
</protein>
<dbReference type="PANTHER" id="PTHR10055">
    <property type="entry name" value="TRYPTOPHANYL-TRNA SYNTHETASE"/>
    <property type="match status" value="1"/>
</dbReference>
<dbReference type="InterPro" id="IPR014729">
    <property type="entry name" value="Rossmann-like_a/b/a_fold"/>
</dbReference>
<dbReference type="GO" id="GO:0004830">
    <property type="term" value="F:tryptophan-tRNA ligase activity"/>
    <property type="evidence" value="ECO:0007669"/>
    <property type="project" value="TreeGrafter"/>
</dbReference>
<dbReference type="Proteomes" id="UP000467841">
    <property type="component" value="Unassembled WGS sequence"/>
</dbReference>
<dbReference type="PANTHER" id="PTHR10055:SF1">
    <property type="entry name" value="TRYPTOPHAN--TRNA LIGASE, CYTOPLASMIC"/>
    <property type="match status" value="1"/>
</dbReference>
<evidence type="ECO:0000313" key="3">
    <source>
        <dbReference type="Proteomes" id="UP000467841"/>
    </source>
</evidence>
<keyword evidence="3" id="KW-1185">Reference proteome</keyword>
<dbReference type="Gene3D" id="3.40.50.620">
    <property type="entry name" value="HUPs"/>
    <property type="match status" value="1"/>
</dbReference>
<accession>A0A6D2II24</accession>
<sequence>MNVEKKDRERESEASEQVVNPYKVSGKDGKEIDYDKLIDKFGCQRLDESLIDRVQRLTSLQPHEFLRRGVFFAHRDFNEILDAYERGVLSLHWERTVIGSFAFRAFNCFLVYQILARSFQGSSCYTANG</sequence>
<dbReference type="AlphaFoldDB" id="A0A6D2II24"/>
<dbReference type="EMBL" id="CACVBM020001052">
    <property type="protein sequence ID" value="CAA7026665.1"/>
    <property type="molecule type" value="Genomic_DNA"/>
</dbReference>
<proteinExistence type="predicted"/>
<dbReference type="OrthoDB" id="10261385at2759"/>
<evidence type="ECO:0000313" key="2">
    <source>
        <dbReference type="EMBL" id="CAA7026665.1"/>
    </source>
</evidence>
<dbReference type="GO" id="GO:0006436">
    <property type="term" value="P:tryptophanyl-tRNA aminoacylation"/>
    <property type="evidence" value="ECO:0007669"/>
    <property type="project" value="TreeGrafter"/>
</dbReference>
<gene>
    <name evidence="2" type="ORF">MERR_LOCUS13900</name>
</gene>
<reference evidence="2" key="1">
    <citation type="submission" date="2020-01" db="EMBL/GenBank/DDBJ databases">
        <authorList>
            <person name="Mishra B."/>
        </authorList>
    </citation>
    <scope>NUCLEOTIDE SEQUENCE [LARGE SCALE GENOMIC DNA]</scope>
</reference>
<evidence type="ECO:0000256" key="1">
    <source>
        <dbReference type="ARBA" id="ARBA00030268"/>
    </source>
</evidence>
<name>A0A6D2II24_9BRAS</name>
<comment type="caution">
    <text evidence="2">The sequence shown here is derived from an EMBL/GenBank/DDBJ whole genome shotgun (WGS) entry which is preliminary data.</text>
</comment>
<dbReference type="SUPFAM" id="SSF52374">
    <property type="entry name" value="Nucleotidylyl transferase"/>
    <property type="match status" value="1"/>
</dbReference>
<dbReference type="GO" id="GO:0005737">
    <property type="term" value="C:cytoplasm"/>
    <property type="evidence" value="ECO:0007669"/>
    <property type="project" value="TreeGrafter"/>
</dbReference>